<dbReference type="GO" id="GO:0016779">
    <property type="term" value="F:nucleotidyltransferase activity"/>
    <property type="evidence" value="ECO:0007669"/>
    <property type="project" value="UniProtKB-KW"/>
</dbReference>
<evidence type="ECO:0000259" key="10">
    <source>
        <dbReference type="Pfam" id="PF01909"/>
    </source>
</evidence>
<dbReference type="Proteomes" id="UP000885738">
    <property type="component" value="Unassembled WGS sequence"/>
</dbReference>
<dbReference type="EMBL" id="DRIH01000119">
    <property type="protein sequence ID" value="HEC67883.1"/>
    <property type="molecule type" value="Genomic_DNA"/>
</dbReference>
<protein>
    <submittedName>
        <fullName evidence="11">Nucleotidyltransferase</fullName>
    </submittedName>
</protein>
<keyword evidence="7" id="KW-0067">ATP-binding</keyword>
<name>A0A7C1VP82_DESA2</name>
<feature type="domain" description="Polymerase nucleotidyl transferase" evidence="10">
    <location>
        <begin position="12"/>
        <end position="98"/>
    </location>
</feature>
<comment type="caution">
    <text evidence="11">The sequence shown here is derived from an EMBL/GenBank/DDBJ whole genome shotgun (WGS) entry which is preliminary data.</text>
</comment>
<comment type="cofactor">
    <cofactor evidence="1">
        <name>Mg(2+)</name>
        <dbReference type="ChEBI" id="CHEBI:18420"/>
    </cofactor>
</comment>
<dbReference type="Gene3D" id="3.30.460.10">
    <property type="entry name" value="Beta Polymerase, domain 2"/>
    <property type="match status" value="1"/>
</dbReference>
<evidence type="ECO:0000256" key="9">
    <source>
        <dbReference type="ARBA" id="ARBA00038276"/>
    </source>
</evidence>
<reference evidence="11" key="1">
    <citation type="journal article" date="2020" name="mSystems">
        <title>Genome- and Community-Level Interaction Insights into Carbon Utilization and Element Cycling Functions of Hydrothermarchaeota in Hydrothermal Sediment.</title>
        <authorList>
            <person name="Zhou Z."/>
            <person name="Liu Y."/>
            <person name="Xu W."/>
            <person name="Pan J."/>
            <person name="Luo Z.H."/>
            <person name="Li M."/>
        </authorList>
    </citation>
    <scope>NUCLEOTIDE SEQUENCE [LARGE SCALE GENOMIC DNA]</scope>
    <source>
        <strain evidence="11">HyVt-389</strain>
    </source>
</reference>
<dbReference type="InterPro" id="IPR052038">
    <property type="entry name" value="Type-VII_TA_antitoxin"/>
</dbReference>
<gene>
    <name evidence="11" type="ORF">ENI35_03605</name>
</gene>
<dbReference type="AlphaFoldDB" id="A0A7C1VP82"/>
<evidence type="ECO:0000256" key="2">
    <source>
        <dbReference type="ARBA" id="ARBA00022649"/>
    </source>
</evidence>
<keyword evidence="6" id="KW-0547">Nucleotide-binding</keyword>
<dbReference type="SUPFAM" id="SSF81301">
    <property type="entry name" value="Nucleotidyltransferase"/>
    <property type="match status" value="1"/>
</dbReference>
<keyword evidence="5" id="KW-0479">Metal-binding</keyword>
<keyword evidence="4" id="KW-0548">Nucleotidyltransferase</keyword>
<dbReference type="GO" id="GO:0005524">
    <property type="term" value="F:ATP binding"/>
    <property type="evidence" value="ECO:0007669"/>
    <property type="project" value="UniProtKB-KW"/>
</dbReference>
<dbReference type="InterPro" id="IPR002934">
    <property type="entry name" value="Polymerase_NTP_transf_dom"/>
</dbReference>
<evidence type="ECO:0000256" key="7">
    <source>
        <dbReference type="ARBA" id="ARBA00022840"/>
    </source>
</evidence>
<proteinExistence type="inferred from homology"/>
<dbReference type="Pfam" id="PF01909">
    <property type="entry name" value="NTP_transf_2"/>
    <property type="match status" value="1"/>
</dbReference>
<accession>A0A7C1VP82</accession>
<dbReference type="GO" id="GO:0046872">
    <property type="term" value="F:metal ion binding"/>
    <property type="evidence" value="ECO:0007669"/>
    <property type="project" value="UniProtKB-KW"/>
</dbReference>
<sequence>MKKLEQITAMLKAHKEELKQKYGVKEIGIFGSYVRGEQKPLSDVDILVEFEKGTKIGLLKFINLENYLSEVLGVKVDLVTKSALKPRIGKYILREVVYV</sequence>
<keyword evidence="2" id="KW-1277">Toxin-antitoxin system</keyword>
<keyword evidence="3" id="KW-0808">Transferase</keyword>
<keyword evidence="8" id="KW-0460">Magnesium</keyword>
<dbReference type="InterPro" id="IPR043519">
    <property type="entry name" value="NT_sf"/>
</dbReference>
<dbReference type="PANTHER" id="PTHR33571">
    <property type="entry name" value="SSL8005 PROTEIN"/>
    <property type="match status" value="1"/>
</dbReference>
<dbReference type="PANTHER" id="PTHR33571:SF19">
    <property type="entry name" value="PROTEIN ADENYLYLTRANSFERASE MJ0128-RELATED"/>
    <property type="match status" value="1"/>
</dbReference>
<evidence type="ECO:0000256" key="1">
    <source>
        <dbReference type="ARBA" id="ARBA00001946"/>
    </source>
</evidence>
<evidence type="ECO:0000256" key="6">
    <source>
        <dbReference type="ARBA" id="ARBA00022741"/>
    </source>
</evidence>
<evidence type="ECO:0000256" key="8">
    <source>
        <dbReference type="ARBA" id="ARBA00022842"/>
    </source>
</evidence>
<evidence type="ECO:0000313" key="11">
    <source>
        <dbReference type="EMBL" id="HEC67883.1"/>
    </source>
</evidence>
<comment type="similarity">
    <text evidence="9">Belongs to the MntA antitoxin family.</text>
</comment>
<evidence type="ECO:0000256" key="3">
    <source>
        <dbReference type="ARBA" id="ARBA00022679"/>
    </source>
</evidence>
<evidence type="ECO:0000256" key="5">
    <source>
        <dbReference type="ARBA" id="ARBA00022723"/>
    </source>
</evidence>
<dbReference type="CDD" id="cd05403">
    <property type="entry name" value="NT_KNTase_like"/>
    <property type="match status" value="1"/>
</dbReference>
<organism evidence="11">
    <name type="scientific">Desulfofervidus auxilii</name>
    <dbReference type="NCBI Taxonomy" id="1621989"/>
    <lineage>
        <taxon>Bacteria</taxon>
        <taxon>Pseudomonadati</taxon>
        <taxon>Thermodesulfobacteriota</taxon>
        <taxon>Candidatus Desulfofervidia</taxon>
        <taxon>Candidatus Desulfofervidales</taxon>
        <taxon>Candidatus Desulfofervidaceae</taxon>
        <taxon>Candidatus Desulfofervidus</taxon>
    </lineage>
</organism>
<evidence type="ECO:0000256" key="4">
    <source>
        <dbReference type="ARBA" id="ARBA00022695"/>
    </source>
</evidence>